<evidence type="ECO:0000313" key="3">
    <source>
        <dbReference type="EMBL" id="EAK0453529.1"/>
    </source>
</evidence>
<reference evidence="4 5" key="1">
    <citation type="submission" date="2018-05" db="EMBL/GenBank/DDBJ databases">
        <authorList>
            <consortium name="PulseNet: The National Subtyping Network for Foodborne Disease Surveillance"/>
            <person name="Tarr C.L."/>
            <person name="Trees E."/>
            <person name="Katz L.S."/>
            <person name="Carleton-Romer H.A."/>
            <person name="Stroika S."/>
            <person name="Kucerova Z."/>
            <person name="Roache K.F."/>
            <person name="Sabol A.L."/>
            <person name="Besser J."/>
            <person name="Gerner-Smidt P."/>
        </authorList>
    </citation>
    <scope>NUCLEOTIDE SEQUENCE</scope>
    <source>
        <strain evidence="3">2014D-0197</strain>
        <strain evidence="2 5">2016D-0221</strain>
        <strain evidence="4">D4313</strain>
    </source>
</reference>
<gene>
    <name evidence="3" type="ORF">AAH17_07695</name>
    <name evidence="4" type="ORF">AAH24_07170</name>
    <name evidence="2" type="ORF">BVH53_06295</name>
</gene>
<dbReference type="RefSeq" id="WP_002850677.1">
    <property type="nucleotide sequence ID" value="NZ_AABUZP020000015.1"/>
</dbReference>
<dbReference type="EMBL" id="AACCXK010000014">
    <property type="protein sequence ID" value="EAK0453529.1"/>
    <property type="molecule type" value="Genomic_DNA"/>
</dbReference>
<dbReference type="InterPro" id="IPR001173">
    <property type="entry name" value="Glyco_trans_2-like"/>
</dbReference>
<feature type="domain" description="Glycosyltransferase 2-like" evidence="1">
    <location>
        <begin position="3"/>
        <end position="130"/>
    </location>
</feature>
<dbReference type="EMBL" id="AACCXM010000006">
    <property type="protein sequence ID" value="EAK0469137.1"/>
    <property type="molecule type" value="Genomic_DNA"/>
</dbReference>
<keyword evidence="4" id="KW-0808">Transferase</keyword>
<accession>A0A5L4N2A8</accession>
<protein>
    <submittedName>
        <fullName evidence="4">Glycosyltransferase</fullName>
    </submittedName>
</protein>
<evidence type="ECO:0000313" key="5">
    <source>
        <dbReference type="Proteomes" id="UP000557842"/>
    </source>
</evidence>
<evidence type="ECO:0000313" key="4">
    <source>
        <dbReference type="EMBL" id="EAK0469137.1"/>
    </source>
</evidence>
<dbReference type="AlphaFoldDB" id="A0A5L4N2A8"/>
<dbReference type="Pfam" id="PF00535">
    <property type="entry name" value="Glycos_transf_2"/>
    <property type="match status" value="1"/>
</dbReference>
<dbReference type="InterPro" id="IPR029044">
    <property type="entry name" value="Nucleotide-diphossugar_trans"/>
</dbReference>
<dbReference type="GO" id="GO:0016740">
    <property type="term" value="F:transferase activity"/>
    <property type="evidence" value="ECO:0007669"/>
    <property type="project" value="UniProtKB-KW"/>
</dbReference>
<dbReference type="Proteomes" id="UP000557842">
    <property type="component" value="Unassembled WGS sequence"/>
</dbReference>
<evidence type="ECO:0000313" key="2">
    <source>
        <dbReference type="EMBL" id="EAI5408306.1"/>
    </source>
</evidence>
<dbReference type="EMBL" id="AABQDW010000010">
    <property type="protein sequence ID" value="EAI5408306.1"/>
    <property type="molecule type" value="Genomic_DNA"/>
</dbReference>
<proteinExistence type="predicted"/>
<dbReference type="SUPFAM" id="SSF53448">
    <property type="entry name" value="Nucleotide-diphospho-sugar transferases"/>
    <property type="match status" value="1"/>
</dbReference>
<name>A0A5L4N2A8_CAMFE</name>
<dbReference type="InterPro" id="IPR050834">
    <property type="entry name" value="Glycosyltransf_2"/>
</dbReference>
<organism evidence="4">
    <name type="scientific">Campylobacter fetus</name>
    <dbReference type="NCBI Taxonomy" id="196"/>
    <lineage>
        <taxon>Bacteria</taxon>
        <taxon>Pseudomonadati</taxon>
        <taxon>Campylobacterota</taxon>
        <taxon>Epsilonproteobacteria</taxon>
        <taxon>Campylobacterales</taxon>
        <taxon>Campylobacteraceae</taxon>
        <taxon>Campylobacter</taxon>
    </lineage>
</organism>
<evidence type="ECO:0000259" key="1">
    <source>
        <dbReference type="Pfam" id="PF00535"/>
    </source>
</evidence>
<dbReference type="CDD" id="cd00761">
    <property type="entry name" value="Glyco_tranf_GTA_type"/>
    <property type="match status" value="1"/>
</dbReference>
<comment type="caution">
    <text evidence="4">The sequence shown here is derived from an EMBL/GenBank/DDBJ whole genome shotgun (WGS) entry which is preliminary data.</text>
</comment>
<dbReference type="PANTHER" id="PTHR43685">
    <property type="entry name" value="GLYCOSYLTRANSFERASE"/>
    <property type="match status" value="1"/>
</dbReference>
<dbReference type="Gene3D" id="3.90.550.10">
    <property type="entry name" value="Spore Coat Polysaccharide Biosynthesis Protein SpsA, Chain A"/>
    <property type="match status" value="1"/>
</dbReference>
<dbReference type="PANTHER" id="PTHR43685:SF2">
    <property type="entry name" value="GLYCOSYLTRANSFERASE 2-LIKE DOMAIN-CONTAINING PROTEIN"/>
    <property type="match status" value="1"/>
</dbReference>
<sequence>MFSIVITTYNRSKLLKRCLDSIKNQTFNRYEVLILDDCSSDDTSEMVKEYTNDSKFMYFKAESNYGSSNLIFNEYIVKQKLNKYEYILYMSDDDFLDKNSLLESYNLINKYGHIDVILCKISFNYGDIIVQSPDDGSTSEYFEFSDQNSHKALSKYRFMYHNNLNYKTDMYDYNQTATYEVPYYKMYQNKKIGYSKNIIYIFDISSENREKYLDIKNYIMALGELCYREINFINNKKEAKNIFKSNLLLRINCEGNFLSSFDAFPANVVVEYLSRFIDQDNFYDILDKFATFMKDSFQPSFDETYHKLNSKLYTYEERNDIIKNSKTFMIYCQNEWGKQIKEQFIKQGLECLGFIDDANSMSCAEFLKSGLEPDFVFIATGKPKLMSDLINNLQPYKGKVLTLHEKDDSL</sequence>